<dbReference type="AlphaFoldDB" id="A0A438F996"/>
<dbReference type="EMBL" id="QGNW01001077">
    <property type="protein sequence ID" value="RVW56533.1"/>
    <property type="molecule type" value="Genomic_DNA"/>
</dbReference>
<sequence>MHGQMSKLRGAWLSKYTPMAIMAMSSKPFVHNDGRTYKAGSSHSDDPTETIEARLSQNSEHLMSLTSFVAQDIATLHARSNGGQSGCALTPPKEVVNVERKKDEGSTGVHPCSDEMMGKRTGCRKHSFWPAKSHRCSSR</sequence>
<evidence type="ECO:0000256" key="1">
    <source>
        <dbReference type="SAM" id="MobiDB-lite"/>
    </source>
</evidence>
<dbReference type="Proteomes" id="UP000288805">
    <property type="component" value="Unassembled WGS sequence"/>
</dbReference>
<evidence type="ECO:0000313" key="3">
    <source>
        <dbReference type="Proteomes" id="UP000288805"/>
    </source>
</evidence>
<protein>
    <submittedName>
        <fullName evidence="2">Uncharacterized protein</fullName>
    </submittedName>
</protein>
<gene>
    <name evidence="2" type="ORF">CK203_072486</name>
</gene>
<comment type="caution">
    <text evidence="2">The sequence shown here is derived from an EMBL/GenBank/DDBJ whole genome shotgun (WGS) entry which is preliminary data.</text>
</comment>
<accession>A0A438F996</accession>
<reference evidence="2 3" key="1">
    <citation type="journal article" date="2018" name="PLoS Genet.">
        <title>Population sequencing reveals clonal diversity and ancestral inbreeding in the grapevine cultivar Chardonnay.</title>
        <authorList>
            <person name="Roach M.J."/>
            <person name="Johnson D.L."/>
            <person name="Bohlmann J."/>
            <person name="van Vuuren H.J."/>
            <person name="Jones S.J."/>
            <person name="Pretorius I.S."/>
            <person name="Schmidt S.A."/>
            <person name="Borneman A.R."/>
        </authorList>
    </citation>
    <scope>NUCLEOTIDE SEQUENCE [LARGE SCALE GENOMIC DNA]</scope>
    <source>
        <strain evidence="3">cv. Chardonnay</strain>
        <tissue evidence="2">Leaf</tissue>
    </source>
</reference>
<name>A0A438F996_VITVI</name>
<feature type="region of interest" description="Disordered" evidence="1">
    <location>
        <begin position="80"/>
        <end position="113"/>
    </location>
</feature>
<feature type="compositionally biased region" description="Basic and acidic residues" evidence="1">
    <location>
        <begin position="96"/>
        <end position="105"/>
    </location>
</feature>
<evidence type="ECO:0000313" key="2">
    <source>
        <dbReference type="EMBL" id="RVW56533.1"/>
    </source>
</evidence>
<organism evidence="2 3">
    <name type="scientific">Vitis vinifera</name>
    <name type="common">Grape</name>
    <dbReference type="NCBI Taxonomy" id="29760"/>
    <lineage>
        <taxon>Eukaryota</taxon>
        <taxon>Viridiplantae</taxon>
        <taxon>Streptophyta</taxon>
        <taxon>Embryophyta</taxon>
        <taxon>Tracheophyta</taxon>
        <taxon>Spermatophyta</taxon>
        <taxon>Magnoliopsida</taxon>
        <taxon>eudicotyledons</taxon>
        <taxon>Gunneridae</taxon>
        <taxon>Pentapetalae</taxon>
        <taxon>rosids</taxon>
        <taxon>Vitales</taxon>
        <taxon>Vitaceae</taxon>
        <taxon>Viteae</taxon>
        <taxon>Vitis</taxon>
    </lineage>
</organism>
<proteinExistence type="predicted"/>